<name>A0ABU8SHK6_9LACO</name>
<feature type="compositionally biased region" description="Basic and acidic residues" evidence="1">
    <location>
        <begin position="54"/>
        <end position="64"/>
    </location>
</feature>
<dbReference type="EMBL" id="JAWMWG010000003">
    <property type="protein sequence ID" value="MEJ6348819.1"/>
    <property type="molecule type" value="Genomic_DNA"/>
</dbReference>
<feature type="compositionally biased region" description="Basic and acidic residues" evidence="1">
    <location>
        <begin position="140"/>
        <end position="153"/>
    </location>
</feature>
<feature type="compositionally biased region" description="Polar residues" evidence="1">
    <location>
        <begin position="154"/>
        <end position="173"/>
    </location>
</feature>
<feature type="compositionally biased region" description="Polar residues" evidence="1">
    <location>
        <begin position="65"/>
        <end position="93"/>
    </location>
</feature>
<keyword evidence="3" id="KW-1185">Reference proteome</keyword>
<proteinExistence type="predicted"/>
<dbReference type="RefSeq" id="WP_339970324.1">
    <property type="nucleotide sequence ID" value="NZ_JAWMWG010000003.1"/>
</dbReference>
<evidence type="ECO:0000256" key="1">
    <source>
        <dbReference type="SAM" id="MobiDB-lite"/>
    </source>
</evidence>
<accession>A0ABU8SHK6</accession>
<sequence>MKTVRELAEEIGVSKQAVARYIRSHKKEVDKHLKKEKQTFLLDEELQSTIKQHFERNRYKRTDNTKANQQQTDTEPVQTDTRTESEPATNPQQEIIDILKKQVESQQKELESRDREIEKVHSLLDQQQRLTLQTNSSIDTLREENEHLKRIENEPNQNRQQTSAEPVENQQRTDTPKPWWKFWK</sequence>
<gene>
    <name evidence="2" type="ORF">R4Y45_06265</name>
</gene>
<protein>
    <submittedName>
        <fullName evidence="2">Uncharacterized protein</fullName>
    </submittedName>
</protein>
<feature type="region of interest" description="Disordered" evidence="1">
    <location>
        <begin position="54"/>
        <end position="95"/>
    </location>
</feature>
<reference evidence="2 3" key="1">
    <citation type="submission" date="2023-10" db="EMBL/GenBank/DDBJ databases">
        <title>Holzapfeliella saturejae sp. nov. isolated from Satureja montana flowers.</title>
        <authorList>
            <person name="Alcantara C."/>
            <person name="Zuniga M."/>
            <person name="Landete J.M."/>
            <person name="Monedero V."/>
        </authorList>
    </citation>
    <scope>NUCLEOTIDE SEQUENCE [LARGE SCALE GENOMIC DNA]</scope>
    <source>
        <strain evidence="2 3">He02</strain>
    </source>
</reference>
<feature type="region of interest" description="Disordered" evidence="1">
    <location>
        <begin position="134"/>
        <end position="184"/>
    </location>
</feature>
<evidence type="ECO:0000313" key="3">
    <source>
        <dbReference type="Proteomes" id="UP001377804"/>
    </source>
</evidence>
<dbReference type="Proteomes" id="UP001377804">
    <property type="component" value="Unassembled WGS sequence"/>
</dbReference>
<comment type="caution">
    <text evidence="2">The sequence shown here is derived from an EMBL/GenBank/DDBJ whole genome shotgun (WGS) entry which is preliminary data.</text>
</comment>
<organism evidence="2 3">
    <name type="scientific">Holzapfeliella saturejae</name>
    <dbReference type="NCBI Taxonomy" id="3082953"/>
    <lineage>
        <taxon>Bacteria</taxon>
        <taxon>Bacillati</taxon>
        <taxon>Bacillota</taxon>
        <taxon>Bacilli</taxon>
        <taxon>Lactobacillales</taxon>
        <taxon>Lactobacillaceae</taxon>
        <taxon>Holzapfeliella</taxon>
    </lineage>
</organism>
<evidence type="ECO:0000313" key="2">
    <source>
        <dbReference type="EMBL" id="MEJ6348819.1"/>
    </source>
</evidence>